<dbReference type="Pfam" id="PF17963">
    <property type="entry name" value="Big_9"/>
    <property type="match status" value="3"/>
</dbReference>
<evidence type="ECO:0008006" key="4">
    <source>
        <dbReference type="Google" id="ProtNLM"/>
    </source>
</evidence>
<feature type="compositionally biased region" description="Low complexity" evidence="1">
    <location>
        <begin position="85"/>
        <end position="95"/>
    </location>
</feature>
<evidence type="ECO:0000313" key="2">
    <source>
        <dbReference type="EMBL" id="BBY91502.1"/>
    </source>
</evidence>
<dbReference type="RefSeq" id="WP_163727317.1">
    <property type="nucleotide sequence ID" value="NZ_AP022601.1"/>
</dbReference>
<protein>
    <recommendedName>
        <fullName evidence="4">RapA2 cadherin-like domain-containing protein</fullName>
    </recommendedName>
</protein>
<dbReference type="InterPro" id="IPR010221">
    <property type="entry name" value="VCBS_dom"/>
</dbReference>
<evidence type="ECO:0000313" key="3">
    <source>
        <dbReference type="Proteomes" id="UP000465785"/>
    </source>
</evidence>
<keyword evidence="3" id="KW-1185">Reference proteome</keyword>
<dbReference type="AlphaFoldDB" id="A0A9W4BC73"/>
<reference evidence="2 3" key="1">
    <citation type="journal article" date="2019" name="Emerg. Microbes Infect.">
        <title>Comprehensive subspecies identification of 175 nontuberculous mycobacteria species based on 7547 genomic profiles.</title>
        <authorList>
            <person name="Matsumoto Y."/>
            <person name="Kinjo T."/>
            <person name="Motooka D."/>
            <person name="Nabeya D."/>
            <person name="Jung N."/>
            <person name="Uechi K."/>
            <person name="Horii T."/>
            <person name="Iida T."/>
            <person name="Fujita J."/>
            <person name="Nakamura S."/>
        </authorList>
    </citation>
    <scope>NUCLEOTIDE SEQUENCE [LARGE SCALE GENOMIC DNA]</scope>
    <source>
        <strain evidence="2 3">JCM 6399</strain>
    </source>
</reference>
<feature type="compositionally biased region" description="Basic and acidic residues" evidence="1">
    <location>
        <begin position="120"/>
        <end position="133"/>
    </location>
</feature>
<name>A0A9W4BC73_9MYCO</name>
<dbReference type="Gene3D" id="2.60.40.2810">
    <property type="match status" value="1"/>
</dbReference>
<accession>A0A9W4BC73</accession>
<gene>
    <name evidence="2" type="ORF">MGALJ_11710</name>
</gene>
<feature type="region of interest" description="Disordered" evidence="1">
    <location>
        <begin position="85"/>
        <end position="206"/>
    </location>
</feature>
<feature type="region of interest" description="Disordered" evidence="1">
    <location>
        <begin position="1"/>
        <end position="26"/>
    </location>
</feature>
<organism evidence="2 3">
    <name type="scientific">Mycobacterium gallinarum</name>
    <dbReference type="NCBI Taxonomy" id="39689"/>
    <lineage>
        <taxon>Bacteria</taxon>
        <taxon>Bacillati</taxon>
        <taxon>Actinomycetota</taxon>
        <taxon>Actinomycetes</taxon>
        <taxon>Mycobacteriales</taxon>
        <taxon>Mycobacteriaceae</taxon>
        <taxon>Mycobacterium</taxon>
    </lineage>
</organism>
<dbReference type="NCBIfam" id="TIGR01965">
    <property type="entry name" value="VCBS_repeat"/>
    <property type="match status" value="3"/>
</dbReference>
<sequence length="863" mass="87996">MEQYRADAAATRQSVSAGRSAGAGRHTGRVGAMAVALGIGAFVAAGTGTALADDSVNNHSGGAVHSPAAGTPAGTSTTANVTATTGAAGRVTHGTPSVPRPPRMQQNNSGGTPGGTRNAGARDDDTLDDDTRSGDAAATRPDIRDSGEGDDRPSAVADHLARFRERLASSRRTTVLDSPNGHGGPATDNPRTSRVEHTVADSGTRRWTRSESVAAVITTRVDARDAADVQHRPSGALMDKPIPGAREALARTDYAPHPSTTKLASAALSPAITSAPAASPVTVVSRLLTAVGVVTPYGVRTGDAPTAPDVVALGLLQAIRREIERDVLSSPPGVAPGAVAARSVVVSPASATSAPNALAAAAVAPQPGDTTTTEYGDIGKWMLKSNGDIANWGGQTYEGKGLLEPVNVIIVDPTSTSREESIQRLNAAMRASGFPARQPHSTGYYGIIDHVTYGQQPSGFLQAYVDNEGLADHGRMFGPAPVANGQGFVWTGAFSTQQATHGYASFDSAGEELAQQLVNSGAATRLDNVYLGNAENSATQTTGDHTGYAVVLQLNASVPNQPPTATVTQNKPNSATGSVTGKVTALDPERGKLTYTGMTTDKGAVKVTSTGSFTYTPTPTARHTAAAVNATDDQKMDTFDITVSDDFGNTTAVPVTVTVLGKNAVPSARATVGKADPVEGSVLGSITVTDADNDNVTYTHSTPGSGSVTINSDGTFIYNPSDVARQQARVRKAVGTDTFTVTVDDGHGGVKTITVRTSIAPTDRAPVTGALNVGAPATSNGAVKGSLGASDPDGDTFTFSGSTRTSKGYVTVSKGGTFTYTPTAAARRAASSGADTTDTFTIKVTDKYGATTTQSVTVPILGA</sequence>
<dbReference type="EMBL" id="AP022601">
    <property type="protein sequence ID" value="BBY91502.1"/>
    <property type="molecule type" value="Genomic_DNA"/>
</dbReference>
<dbReference type="KEGG" id="mgau:MGALJ_11710"/>
<feature type="compositionally biased region" description="Basic and acidic residues" evidence="1">
    <location>
        <begin position="141"/>
        <end position="168"/>
    </location>
</feature>
<dbReference type="Proteomes" id="UP000465785">
    <property type="component" value="Chromosome"/>
</dbReference>
<feature type="region of interest" description="Disordered" evidence="1">
    <location>
        <begin position="562"/>
        <end position="581"/>
    </location>
</feature>
<evidence type="ECO:0000256" key="1">
    <source>
        <dbReference type="SAM" id="MobiDB-lite"/>
    </source>
</evidence>
<proteinExistence type="predicted"/>